<dbReference type="PANTHER" id="PTHR43157">
    <property type="entry name" value="PHOSPHATIDYLINOSITOL-GLYCAN BIOSYNTHESIS CLASS F PROTEIN-RELATED"/>
    <property type="match status" value="1"/>
</dbReference>
<accession>A0A8K0WMI1</accession>
<dbReference type="AlphaFoldDB" id="A0A8K0WMI1"/>
<dbReference type="GO" id="GO:0016491">
    <property type="term" value="F:oxidoreductase activity"/>
    <property type="evidence" value="ECO:0007669"/>
    <property type="project" value="UniProtKB-KW"/>
</dbReference>
<dbReference type="PRINTS" id="PR00081">
    <property type="entry name" value="GDHRDH"/>
</dbReference>
<proteinExistence type="predicted"/>
<keyword evidence="1" id="KW-0560">Oxidoreductase</keyword>
<dbReference type="EMBL" id="JAGPNK010000016">
    <property type="protein sequence ID" value="KAH7307973.1"/>
    <property type="molecule type" value="Genomic_DNA"/>
</dbReference>
<comment type="caution">
    <text evidence="2">The sequence shown here is derived from an EMBL/GenBank/DDBJ whole genome shotgun (WGS) entry which is preliminary data.</text>
</comment>
<evidence type="ECO:0000256" key="1">
    <source>
        <dbReference type="ARBA" id="ARBA00023002"/>
    </source>
</evidence>
<dbReference type="InterPro" id="IPR036291">
    <property type="entry name" value="NAD(P)-bd_dom_sf"/>
</dbReference>
<sequence length="342" mass="37009">MDLSKYDITPEQEASMSQYFHRQLLTKTQPVTKNEVDLTGKTAIVTGSNIGLGLEASRQLLDLGLGRLILAVRTISKGEAARDDLLSGRTETPEIEVWPLDLASYKSVTDFAERANGLDHVDIAILNAGIFKKDEEFSSETGVEMDVQINYLSTTLLSLLLLPVLKASPSHPAGRLVIVSSDMGGWFPLSAGPDEPILSVYKKKATTWNAPARYGESKLLGQLFVTELARRIPASVVTVDAVNPGFSHGTGLQREGTGVLGFLFRGVSRAIGKPPYVCARTIVHAAVKFGDEVHGEYVEEGKIRPKAPMIYKPGGPVAAQKLWDETMAELSFAQVQEAVASS</sequence>
<dbReference type="InterPro" id="IPR002347">
    <property type="entry name" value="SDR_fam"/>
</dbReference>
<dbReference type="Proteomes" id="UP000813444">
    <property type="component" value="Unassembled WGS sequence"/>
</dbReference>
<protein>
    <submittedName>
        <fullName evidence="2">Short-chain dehydrogenase</fullName>
    </submittedName>
</protein>
<organism evidence="2 3">
    <name type="scientific">Stachybotrys elegans</name>
    <dbReference type="NCBI Taxonomy" id="80388"/>
    <lineage>
        <taxon>Eukaryota</taxon>
        <taxon>Fungi</taxon>
        <taxon>Dikarya</taxon>
        <taxon>Ascomycota</taxon>
        <taxon>Pezizomycotina</taxon>
        <taxon>Sordariomycetes</taxon>
        <taxon>Hypocreomycetidae</taxon>
        <taxon>Hypocreales</taxon>
        <taxon>Stachybotryaceae</taxon>
        <taxon>Stachybotrys</taxon>
    </lineage>
</organism>
<reference evidence="2" key="1">
    <citation type="journal article" date="2021" name="Nat. Commun.">
        <title>Genetic determinants of endophytism in the Arabidopsis root mycobiome.</title>
        <authorList>
            <person name="Mesny F."/>
            <person name="Miyauchi S."/>
            <person name="Thiergart T."/>
            <person name="Pickel B."/>
            <person name="Atanasova L."/>
            <person name="Karlsson M."/>
            <person name="Huettel B."/>
            <person name="Barry K.W."/>
            <person name="Haridas S."/>
            <person name="Chen C."/>
            <person name="Bauer D."/>
            <person name="Andreopoulos W."/>
            <person name="Pangilinan J."/>
            <person name="LaButti K."/>
            <person name="Riley R."/>
            <person name="Lipzen A."/>
            <person name="Clum A."/>
            <person name="Drula E."/>
            <person name="Henrissat B."/>
            <person name="Kohler A."/>
            <person name="Grigoriev I.V."/>
            <person name="Martin F.M."/>
            <person name="Hacquard S."/>
        </authorList>
    </citation>
    <scope>NUCLEOTIDE SEQUENCE</scope>
    <source>
        <strain evidence="2">MPI-CAGE-CH-0235</strain>
    </source>
</reference>
<evidence type="ECO:0000313" key="3">
    <source>
        <dbReference type="Proteomes" id="UP000813444"/>
    </source>
</evidence>
<dbReference type="OrthoDB" id="191139at2759"/>
<dbReference type="Pfam" id="PF00106">
    <property type="entry name" value="adh_short"/>
    <property type="match status" value="1"/>
</dbReference>
<dbReference type="PANTHER" id="PTHR43157:SF31">
    <property type="entry name" value="PHOSPHATIDYLINOSITOL-GLYCAN BIOSYNTHESIS CLASS F PROTEIN"/>
    <property type="match status" value="1"/>
</dbReference>
<dbReference type="SUPFAM" id="SSF51735">
    <property type="entry name" value="NAD(P)-binding Rossmann-fold domains"/>
    <property type="match status" value="1"/>
</dbReference>
<evidence type="ECO:0000313" key="2">
    <source>
        <dbReference type="EMBL" id="KAH7307973.1"/>
    </source>
</evidence>
<keyword evidence="3" id="KW-1185">Reference proteome</keyword>
<name>A0A8K0WMI1_9HYPO</name>
<gene>
    <name evidence="2" type="ORF">B0I35DRAFT_413346</name>
</gene>
<dbReference type="Gene3D" id="3.40.50.720">
    <property type="entry name" value="NAD(P)-binding Rossmann-like Domain"/>
    <property type="match status" value="1"/>
</dbReference>